<organism evidence="3 4">
    <name type="scientific">Babesia bigemina</name>
    <dbReference type="NCBI Taxonomy" id="5866"/>
    <lineage>
        <taxon>Eukaryota</taxon>
        <taxon>Sar</taxon>
        <taxon>Alveolata</taxon>
        <taxon>Apicomplexa</taxon>
        <taxon>Aconoidasida</taxon>
        <taxon>Piroplasmida</taxon>
        <taxon>Babesiidae</taxon>
        <taxon>Babesia</taxon>
    </lineage>
</organism>
<dbReference type="RefSeq" id="XP_012768826.1">
    <property type="nucleotide sequence ID" value="XM_012913372.1"/>
</dbReference>
<keyword evidence="2" id="KW-1133">Transmembrane helix</keyword>
<keyword evidence="1" id="KW-0175">Coiled coil</keyword>
<evidence type="ECO:0000313" key="3">
    <source>
        <dbReference type="EMBL" id="CDR96640.1"/>
    </source>
</evidence>
<feature type="transmembrane region" description="Helical" evidence="2">
    <location>
        <begin position="1653"/>
        <end position="1673"/>
    </location>
</feature>
<gene>
    <name evidence="3" type="ORF">BBBOND_0305430</name>
</gene>
<keyword evidence="2" id="KW-0472">Membrane</keyword>
<accession>A0A061DDW7</accession>
<feature type="coiled-coil region" evidence="1">
    <location>
        <begin position="661"/>
        <end position="688"/>
    </location>
</feature>
<evidence type="ECO:0000256" key="2">
    <source>
        <dbReference type="SAM" id="Phobius"/>
    </source>
</evidence>
<dbReference type="KEGG" id="bbig:BBBOND_0305430"/>
<reference evidence="4" key="1">
    <citation type="journal article" date="2014" name="Nucleic Acids Res.">
        <title>The evolutionary dynamics of variant antigen genes in Babesia reveal a history of genomic innovation underlying host-parasite interaction.</title>
        <authorList>
            <person name="Jackson A.P."/>
            <person name="Otto T.D."/>
            <person name="Darby A."/>
            <person name="Ramaprasad A."/>
            <person name="Xia D."/>
            <person name="Echaide I.E."/>
            <person name="Farber M."/>
            <person name="Gahlot S."/>
            <person name="Gamble J."/>
            <person name="Gupta D."/>
            <person name="Gupta Y."/>
            <person name="Jackson L."/>
            <person name="Malandrin L."/>
            <person name="Malas T.B."/>
            <person name="Moussa E."/>
            <person name="Nair M."/>
            <person name="Reid A.J."/>
            <person name="Sanders M."/>
            <person name="Sharma J."/>
            <person name="Tracey A."/>
            <person name="Quail M.A."/>
            <person name="Weir W."/>
            <person name="Wastling J.M."/>
            <person name="Hall N."/>
            <person name="Willadsen P."/>
            <person name="Lingelbach K."/>
            <person name="Shiels B."/>
            <person name="Tait A."/>
            <person name="Berriman M."/>
            <person name="Allred D.R."/>
            <person name="Pain A."/>
        </authorList>
    </citation>
    <scope>NUCLEOTIDE SEQUENCE [LARGE SCALE GENOMIC DNA]</scope>
    <source>
        <strain evidence="4">Bond</strain>
    </source>
</reference>
<protein>
    <submittedName>
        <fullName evidence="3">Uncharacterized protein</fullName>
    </submittedName>
</protein>
<evidence type="ECO:0000256" key="1">
    <source>
        <dbReference type="SAM" id="Coils"/>
    </source>
</evidence>
<keyword evidence="4" id="KW-1185">Reference proteome</keyword>
<dbReference type="OrthoDB" id="366456at2759"/>
<dbReference type="EMBL" id="LK391709">
    <property type="protein sequence ID" value="CDR96640.1"/>
    <property type="molecule type" value="Genomic_DNA"/>
</dbReference>
<dbReference type="GeneID" id="24565181"/>
<sequence>MAPKKLTDCPENLREAIDWLIQVRHGGDGNGLKHLAKALQKLIEGAIRDAYNSIVDKYAKSLEPSWKTKECCKVKFSAIDEIQKLLKQPNSLENAPLNDHLKQLTYDKESCEKNHYVESSKDTALKDVDSKLSELKKLQRNLGGLIEDPETILTQLCAGLETFLGFNSATKGYDGSGIVYSDLDRLCDGVMGFLSGVLEAVKDDPSVTTYYKDMGATLRIIKESMYTPNGLSEAIKAVSQALREWDEELGIRAKNVSDALKTLITHRCDAFSGALQNLKAIAYDDQFKHIGAKLSNCIGTAGEMSKAFDAAKLAYSNLDPELRRKLQGAIGRAEVQVRAFIVAASNDELKAVVECSEYQLKELGDEIHTKAELLVGQMSTNINTHFEANIKKPLNDVNEKLSMVHRDLVKWVEAAEKFIKIIEQQVTAIINEVELVKGKPHEISSAAKAIEAQATKLHTQFEQLKKKYDEVITTIKGNKGDGEEKECVIRLLDDVHSKVNEPSDIAQYKQKGGDWGLQNNIEPLVAKIKKNVEDGVGTLVTALEQAVIVATNDNPINGEYPGLKVMQVNALGKIREVGASLGTAIPDPTPTGPGAKLEKVLNHLNSAKVLWTQITQNITRQIFEGVKNELATRANAVDTELGALLQAAAISGATNLHNEVKRIVNDKLKNIKNEASELLKTAKSAESIIIERAGVVENNLKQLCKKIEELAGNGLEDRGLKQKLLSMKSIVMDTLHGEVSYSLNGILTRIKGIINSNTEGNLQAIVSHVEAFKTAIIDKEVQDVNSNIQALVANKVCEATKEIQKKAKDEYHTKISTMFNTMKTKVEYNILEINDIIEDDSESGVKGLLRKLYDKQGGRLASLKHPKERQIKFAFAEMSKKIQDYLDRILLYTEDQVMTPPPPKLRVQKTPTEQSEQVKIIKGNLDILLDVLQKSNHFDHQFSYNYQKLDTTLSALHPKKFTTRDSPELLDTLSKGMSGLTRELQKVYISTYSGSFKYFVWNGEVGNKCAKIGLTLISILYDGLSRLRKECDSKSGSKWNHKPINLGKDNGLGAFLDRRGFIVSSGTDDQNGELRNEKGCRGDLISDVLLKHNLVSEYDDNETNKESCSTLKMCVDYLHEYYQVRHLSSLGSLKHPSTIYEMLCWLSGLPHNLTYKYLKTYVKNIFQVSDKRHPFIGAYPHPLSSKNILDLLKHSCSESHAIIVAILGNGHVGGIYACDFYTNESGLLYPTDMNSLICMLHDILNRLYFQLYFLYQQCEYDTSLSGWLDCEYGRGVGGSGWRCNVDQCANQACNQKGEQRANQNDYQKADQRCQEYPKCGVKSPLQSFLEDGLQGFLPHHLKSERGKLECSLKSHSGLPCITPMGFSGISQMASHRDTGQRILDALGGYCGHQSSPLTKLCSRLNCLLPSVPKTLGDLFAFYHQFLINWSGEHKKTAFNDCVTSANLGREYGAMNECAMLFESTDHSTSHNLGDFNSLLTVDNACYVSNGKCGAYLDSLSYEICGTFSKRNAALYLSWMVYLTETLYDLFYKLLKECENNCGSGESKCRITGCDKNYCFAFKPQIGQEIGQMHTQLCNSMLSCSMTFPTLYSFGLVFGGRRQLSGRNHNNYIIKRSCKDLVQQLQIVLNERSILSKILHDTIPNFLWTIRQPFSYLIITWWSLSLLYLFYVLLVRLDLLHIKSHLHSPSSHRIAAQSLLAAARVGRLAKIFYLQP</sequence>
<proteinExistence type="predicted"/>
<dbReference type="Proteomes" id="UP000033188">
    <property type="component" value="Chromosome 3"/>
</dbReference>
<dbReference type="VEuPathDB" id="PiroplasmaDB:BBBOND_0305430"/>
<keyword evidence="2" id="KW-0812">Transmembrane</keyword>
<evidence type="ECO:0000313" key="4">
    <source>
        <dbReference type="Proteomes" id="UP000033188"/>
    </source>
</evidence>
<name>A0A061DDW7_BABBI</name>